<comment type="caution">
    <text evidence="8">The sequence shown here is derived from an EMBL/GenBank/DDBJ whole genome shotgun (WGS) entry which is preliminary data.</text>
</comment>
<dbReference type="STRING" id="265726.KY46_03650"/>
<keyword evidence="4 5" id="KW-0326">Glycosidase</keyword>
<dbReference type="PROSITE" id="PS01095">
    <property type="entry name" value="GH18_1"/>
    <property type="match status" value="1"/>
</dbReference>
<evidence type="ECO:0000256" key="4">
    <source>
        <dbReference type="ARBA" id="ARBA00023295"/>
    </source>
</evidence>
<evidence type="ECO:0000313" key="9">
    <source>
        <dbReference type="Proteomes" id="UP000033633"/>
    </source>
</evidence>
<evidence type="ECO:0000256" key="6">
    <source>
        <dbReference type="SAM" id="MobiDB-lite"/>
    </source>
</evidence>
<dbReference type="PANTHER" id="PTHR34823:SF1">
    <property type="entry name" value="CHITIN-BINDING TYPE-4 DOMAIN-CONTAINING PROTEIN"/>
    <property type="match status" value="1"/>
</dbReference>
<dbReference type="GO" id="GO:0005975">
    <property type="term" value="P:carbohydrate metabolic process"/>
    <property type="evidence" value="ECO:0007669"/>
    <property type="project" value="InterPro"/>
</dbReference>
<dbReference type="PROSITE" id="PS51910">
    <property type="entry name" value="GH18_2"/>
    <property type="match status" value="1"/>
</dbReference>
<dbReference type="SMART" id="SM00636">
    <property type="entry name" value="Glyco_18"/>
    <property type="match status" value="1"/>
</dbReference>
<dbReference type="Gene3D" id="2.60.40.10">
    <property type="entry name" value="Immunoglobulins"/>
    <property type="match status" value="2"/>
</dbReference>
<dbReference type="EMBL" id="JWYV01000002">
    <property type="protein sequence ID" value="KKD01220.1"/>
    <property type="molecule type" value="Genomic_DNA"/>
</dbReference>
<dbReference type="InterPro" id="IPR051024">
    <property type="entry name" value="GlcNAc_Chitin_IntDeg"/>
</dbReference>
<dbReference type="InterPro" id="IPR036573">
    <property type="entry name" value="CBM_sf_5/12"/>
</dbReference>
<dbReference type="CDD" id="cd12215">
    <property type="entry name" value="ChiC_BD"/>
    <property type="match status" value="1"/>
</dbReference>
<dbReference type="InterPro" id="IPR011583">
    <property type="entry name" value="Chitinase_II/V-like_cat"/>
</dbReference>
<dbReference type="GO" id="GO:0005576">
    <property type="term" value="C:extracellular region"/>
    <property type="evidence" value="ECO:0007669"/>
    <property type="project" value="InterPro"/>
</dbReference>
<evidence type="ECO:0000256" key="2">
    <source>
        <dbReference type="ARBA" id="ARBA00022801"/>
    </source>
</evidence>
<dbReference type="InterPro" id="IPR032179">
    <property type="entry name" value="Cry22Aa_Ig-like"/>
</dbReference>
<dbReference type="PATRIC" id="fig|265726.11.peg.2076"/>
<sequence length="639" mass="67875">MLTALGLMSQPAMADGSELVAQDGTVLVGYWHNWCDGRGYQGGNAPCLPLSEVASDYNVVNVSFMKVYDVSEGRIPTFKLDPNIGLSDAEFISQISALNAQGRSVLLALGGADAHIELKAGDEVAFADEIIRLVDTYGFDGVDIDLEQAAVDASDNQTVIPAALRMVKDHYQQSGQHFVITMAPEFPYLTASGKYTPYLQGLAGYYDYINPQFYNQGGDGVWVDGVGWLAQSNDAVKEDFIFYMADSLANGTRGFTQIPAEKLVFGIPSNIDAAATGFIQNPADLYRAFDRMKAQGQPLKGVMTWSVNWDVGTNASGQQYNGQFAKNYGPFVHSQTVPVPDGKPVLSGVEDSRVPVGGQFDAMAGVSATDAEDGSLTQVVVVQGTVNTAITGAYSLTYTVTDSDGNQTSAARLVTVYNSAPQFSGVSDVIVLQGEAFDPLAGVSASDQEDGDLTASVSLSGSVDVNTVGSYVLTYSITDSAGLTATATRTVTVTDDSQVCSDAWQATAVYNAGDVVSYDGKTWKAKWWTQNNIPGAEQWGPWEETGSSGCAGTIVDPVEPVDPETPTDPTEPTDPTVPVEPGVYSAYQAGENYGAGDRVSNLGSDFECKPYPYSAWCAGAAWAYEPGVGSAWQDAWIKL</sequence>
<name>A0A0F5VIB1_9GAMM</name>
<dbReference type="InterPro" id="IPR017853">
    <property type="entry name" value="GH"/>
</dbReference>
<reference evidence="8 9" key="1">
    <citation type="submission" date="2014-12" db="EMBL/GenBank/DDBJ databases">
        <title>Mercury Reductase activity and rhizosphere competence traits in the genome of root associated Photobacterium halotolerans MELD1.</title>
        <authorList>
            <person name="Mathew D.C."/>
            <person name="Huang C.-C."/>
        </authorList>
    </citation>
    <scope>NUCLEOTIDE SEQUENCE [LARGE SCALE GENOMIC DNA]</scope>
    <source>
        <strain evidence="8 9">MELD1</strain>
    </source>
</reference>
<comment type="similarity">
    <text evidence="1">Belongs to the glycosyl hydrolase 18 family. Chitinase class II subfamily.</text>
</comment>
<dbReference type="GO" id="GO:0030246">
    <property type="term" value="F:carbohydrate binding"/>
    <property type="evidence" value="ECO:0007669"/>
    <property type="project" value="InterPro"/>
</dbReference>
<dbReference type="GO" id="GO:0008061">
    <property type="term" value="F:chitin binding"/>
    <property type="evidence" value="ECO:0007669"/>
    <property type="project" value="InterPro"/>
</dbReference>
<dbReference type="AlphaFoldDB" id="A0A0F5VIB1"/>
<organism evidence="8 9">
    <name type="scientific">Photobacterium halotolerans</name>
    <dbReference type="NCBI Taxonomy" id="265726"/>
    <lineage>
        <taxon>Bacteria</taxon>
        <taxon>Pseudomonadati</taxon>
        <taxon>Pseudomonadota</taxon>
        <taxon>Gammaproteobacteria</taxon>
        <taxon>Vibrionales</taxon>
        <taxon>Vibrionaceae</taxon>
        <taxon>Photobacterium</taxon>
    </lineage>
</organism>
<dbReference type="Pfam" id="PF00704">
    <property type="entry name" value="Glyco_hydro_18"/>
    <property type="match status" value="1"/>
</dbReference>
<accession>A0A0F5VIB1</accession>
<feature type="compositionally biased region" description="Low complexity" evidence="6">
    <location>
        <begin position="567"/>
        <end position="581"/>
    </location>
</feature>
<dbReference type="Gene3D" id="2.10.10.20">
    <property type="entry name" value="Carbohydrate-binding module superfamily 5/12"/>
    <property type="match status" value="1"/>
</dbReference>
<dbReference type="PANTHER" id="PTHR34823">
    <property type="entry name" value="GLCNAC-BINDING PROTEIN A"/>
    <property type="match status" value="1"/>
</dbReference>
<dbReference type="InterPro" id="IPR001579">
    <property type="entry name" value="Glyco_hydro_18_chit_AS"/>
</dbReference>
<evidence type="ECO:0000256" key="5">
    <source>
        <dbReference type="RuleBase" id="RU000489"/>
    </source>
</evidence>
<dbReference type="InterPro" id="IPR013783">
    <property type="entry name" value="Ig-like_fold"/>
</dbReference>
<dbReference type="Proteomes" id="UP000033633">
    <property type="component" value="Unassembled WGS sequence"/>
</dbReference>
<protein>
    <submittedName>
        <fullName evidence="8">Chitinase</fullName>
    </submittedName>
</protein>
<dbReference type="CDD" id="cd02871">
    <property type="entry name" value="GH18_chitinase_D-like"/>
    <property type="match status" value="1"/>
</dbReference>
<evidence type="ECO:0000259" key="7">
    <source>
        <dbReference type="PROSITE" id="PS51910"/>
    </source>
</evidence>
<evidence type="ECO:0000256" key="1">
    <source>
        <dbReference type="ARBA" id="ARBA00009121"/>
    </source>
</evidence>
<dbReference type="Gene3D" id="3.20.20.80">
    <property type="entry name" value="Glycosidases"/>
    <property type="match status" value="1"/>
</dbReference>
<keyword evidence="9" id="KW-1185">Reference proteome</keyword>
<evidence type="ECO:0000256" key="3">
    <source>
        <dbReference type="ARBA" id="ARBA00023277"/>
    </source>
</evidence>
<dbReference type="SMART" id="SM00495">
    <property type="entry name" value="ChtBD3"/>
    <property type="match status" value="2"/>
</dbReference>
<feature type="domain" description="GH18" evidence="7">
    <location>
        <begin position="25"/>
        <end position="335"/>
    </location>
</feature>
<dbReference type="InterPro" id="IPR001223">
    <property type="entry name" value="Glyco_hydro18_cat"/>
</dbReference>
<dbReference type="SUPFAM" id="SSF51055">
    <property type="entry name" value="Carbohydrate binding domain"/>
    <property type="match status" value="1"/>
</dbReference>
<dbReference type="GO" id="GO:0004553">
    <property type="term" value="F:hydrolase activity, hydrolyzing O-glycosyl compounds"/>
    <property type="evidence" value="ECO:0007669"/>
    <property type="project" value="InterPro"/>
</dbReference>
<dbReference type="InterPro" id="IPR003610">
    <property type="entry name" value="CBM5/12"/>
</dbReference>
<proteinExistence type="inferred from homology"/>
<dbReference type="SUPFAM" id="SSF51445">
    <property type="entry name" value="(Trans)glycosidases"/>
    <property type="match status" value="1"/>
</dbReference>
<feature type="region of interest" description="Disordered" evidence="6">
    <location>
        <begin position="559"/>
        <end position="581"/>
    </location>
</feature>
<keyword evidence="3" id="KW-0119">Carbohydrate metabolism</keyword>
<evidence type="ECO:0000313" key="8">
    <source>
        <dbReference type="EMBL" id="KKD01220.1"/>
    </source>
</evidence>
<dbReference type="Pfam" id="PF16403">
    <property type="entry name" value="Bact_surface_Ig-like"/>
    <property type="match status" value="2"/>
</dbReference>
<dbReference type="Pfam" id="PF02839">
    <property type="entry name" value="CBM_5_12"/>
    <property type="match status" value="1"/>
</dbReference>
<gene>
    <name evidence="8" type="ORF">KY46_03650</name>
</gene>
<keyword evidence="2 5" id="KW-0378">Hydrolase</keyword>